<evidence type="ECO:0000256" key="10">
    <source>
        <dbReference type="ARBA" id="ARBA00022777"/>
    </source>
</evidence>
<evidence type="ECO:0000256" key="5">
    <source>
        <dbReference type="ARBA" id="ARBA00011996"/>
    </source>
</evidence>
<dbReference type="GO" id="GO:0008986">
    <property type="term" value="F:pyruvate, water dikinase activity"/>
    <property type="evidence" value="ECO:0007669"/>
    <property type="project" value="UniProtKB-EC"/>
</dbReference>
<comment type="pathway">
    <text evidence="3">Carbohydrate biosynthesis; gluconeogenesis.</text>
</comment>
<dbReference type="RefSeq" id="WP_143337616.1">
    <property type="nucleotide sequence ID" value="NZ_FXAR01000008.1"/>
</dbReference>
<gene>
    <name evidence="16" type="ORF">SAMN06295981_2146</name>
</gene>
<dbReference type="OrthoDB" id="9765468at2"/>
<evidence type="ECO:0000256" key="12">
    <source>
        <dbReference type="ARBA" id="ARBA00022842"/>
    </source>
</evidence>
<comment type="catalytic activity">
    <reaction evidence="14">
        <text>pyruvate + ATP + H2O = phosphoenolpyruvate + AMP + phosphate + 2 H(+)</text>
        <dbReference type="Rhea" id="RHEA:11364"/>
        <dbReference type="ChEBI" id="CHEBI:15361"/>
        <dbReference type="ChEBI" id="CHEBI:15377"/>
        <dbReference type="ChEBI" id="CHEBI:15378"/>
        <dbReference type="ChEBI" id="CHEBI:30616"/>
        <dbReference type="ChEBI" id="CHEBI:43474"/>
        <dbReference type="ChEBI" id="CHEBI:58702"/>
        <dbReference type="ChEBI" id="CHEBI:456215"/>
        <dbReference type="EC" id="2.7.9.2"/>
    </reaction>
</comment>
<evidence type="ECO:0000256" key="13">
    <source>
        <dbReference type="ARBA" id="ARBA00033470"/>
    </source>
</evidence>
<dbReference type="PROSITE" id="PS50172">
    <property type="entry name" value="BRCT"/>
    <property type="match status" value="1"/>
</dbReference>
<evidence type="ECO:0000256" key="1">
    <source>
        <dbReference type="ARBA" id="ARBA00001946"/>
    </source>
</evidence>
<keyword evidence="7" id="KW-0808">Transferase</keyword>
<feature type="domain" description="BRCT" evidence="15">
    <location>
        <begin position="223"/>
        <end position="284"/>
    </location>
</feature>
<keyword evidence="16" id="KW-0670">Pyruvate</keyword>
<evidence type="ECO:0000313" key="17">
    <source>
        <dbReference type="Proteomes" id="UP000193309"/>
    </source>
</evidence>
<dbReference type="Gene3D" id="3.30.1490.20">
    <property type="entry name" value="ATP-grasp fold, A domain"/>
    <property type="match status" value="1"/>
</dbReference>
<accession>A0A1X7K0W5</accession>
<comment type="similarity">
    <text evidence="4">Belongs to the PEP-utilizing enzyme family.</text>
</comment>
<evidence type="ECO:0000256" key="6">
    <source>
        <dbReference type="ARBA" id="ARBA00021623"/>
    </source>
</evidence>
<evidence type="ECO:0000256" key="3">
    <source>
        <dbReference type="ARBA" id="ARBA00004742"/>
    </source>
</evidence>
<dbReference type="Proteomes" id="UP000193309">
    <property type="component" value="Unassembled WGS sequence"/>
</dbReference>
<comment type="function">
    <text evidence="2">Catalyzes the phosphorylation of pyruvate to phosphoenolpyruvate.</text>
</comment>
<keyword evidence="17" id="KW-1185">Reference proteome</keyword>
<organism evidence="16 17">
    <name type="scientific">Corynebacterium pollutisoli</name>
    <dbReference type="NCBI Taxonomy" id="1610489"/>
    <lineage>
        <taxon>Bacteria</taxon>
        <taxon>Bacillati</taxon>
        <taxon>Actinomycetota</taxon>
        <taxon>Actinomycetes</taxon>
        <taxon>Mycobacteriales</taxon>
        <taxon>Corynebacteriaceae</taxon>
        <taxon>Corynebacterium</taxon>
    </lineage>
</organism>
<dbReference type="PANTHER" id="PTHR43030">
    <property type="entry name" value="PHOSPHOENOLPYRUVATE SYNTHASE"/>
    <property type="match status" value="1"/>
</dbReference>
<evidence type="ECO:0000256" key="9">
    <source>
        <dbReference type="ARBA" id="ARBA00022741"/>
    </source>
</evidence>
<dbReference type="GO" id="GO:0006094">
    <property type="term" value="P:gluconeogenesis"/>
    <property type="evidence" value="ECO:0007669"/>
    <property type="project" value="UniProtKB-UniPathway"/>
</dbReference>
<dbReference type="InterPro" id="IPR013815">
    <property type="entry name" value="ATP_grasp_subdomain_1"/>
</dbReference>
<sequence length="350" mass="38459">MYTLTYNQEECTDPRRVGGKTASLAEMLRDGMPVAPGYGITVDAYRDFLDQGDTRERLAEILDDLTPTSGQAAYDEAEEKIAEVFDKIGIPEPAATAIRDRYQELCDRVGIQDVSVAVRSSATAEDSVDASFAGEFETWVDIVGADDVIEHVLECYRSVYTGRVLTYLASKGIRPQEIEMAVVVQKTVRARSAGVLFTVTPITGDRTKISLDASWGLGLAVVGGEVTPDHWVVDKITHSVVSHTPGDKRIEYRRGDAPVPVDESRWIDPCMSDEEVLALAELALEIEKRRDGAPQDIEFAIDEELPAGENIILLQCRPETVWSNIERKPAFDSSASMMNWITGTISGNAV</sequence>
<dbReference type="InterPro" id="IPR006319">
    <property type="entry name" value="PEP_synth"/>
</dbReference>
<dbReference type="GO" id="GO:0046872">
    <property type="term" value="F:metal ion binding"/>
    <property type="evidence" value="ECO:0007669"/>
    <property type="project" value="UniProtKB-KW"/>
</dbReference>
<dbReference type="InterPro" id="IPR001357">
    <property type="entry name" value="BRCT_dom"/>
</dbReference>
<evidence type="ECO:0000256" key="8">
    <source>
        <dbReference type="ARBA" id="ARBA00022723"/>
    </source>
</evidence>
<comment type="cofactor">
    <cofactor evidence="1">
        <name>Mg(2+)</name>
        <dbReference type="ChEBI" id="CHEBI:18420"/>
    </cofactor>
</comment>
<reference evidence="17" key="1">
    <citation type="submission" date="2017-04" db="EMBL/GenBank/DDBJ databases">
        <authorList>
            <person name="Varghese N."/>
            <person name="Submissions S."/>
        </authorList>
    </citation>
    <scope>NUCLEOTIDE SEQUENCE [LARGE SCALE GENOMIC DNA]</scope>
    <source>
        <strain evidence="17">VDS</strain>
    </source>
</reference>
<dbReference type="UniPathway" id="UPA00138"/>
<evidence type="ECO:0000313" key="16">
    <source>
        <dbReference type="EMBL" id="SMG34406.1"/>
    </source>
</evidence>
<dbReference type="SUPFAM" id="SSF56059">
    <property type="entry name" value="Glutathione synthetase ATP-binding domain-like"/>
    <property type="match status" value="1"/>
</dbReference>
<proteinExistence type="inferred from homology"/>
<keyword evidence="10 16" id="KW-0418">Kinase</keyword>
<evidence type="ECO:0000256" key="4">
    <source>
        <dbReference type="ARBA" id="ARBA00007837"/>
    </source>
</evidence>
<evidence type="ECO:0000259" key="15">
    <source>
        <dbReference type="PROSITE" id="PS50172"/>
    </source>
</evidence>
<dbReference type="EC" id="2.7.9.2" evidence="5"/>
<dbReference type="Pfam" id="PF01326">
    <property type="entry name" value="PPDK_N"/>
    <property type="match status" value="1"/>
</dbReference>
<evidence type="ECO:0000256" key="2">
    <source>
        <dbReference type="ARBA" id="ARBA00002988"/>
    </source>
</evidence>
<dbReference type="EMBL" id="FXAR01000008">
    <property type="protein sequence ID" value="SMG34406.1"/>
    <property type="molecule type" value="Genomic_DNA"/>
</dbReference>
<keyword evidence="12" id="KW-0460">Magnesium</keyword>
<keyword evidence="8" id="KW-0479">Metal-binding</keyword>
<dbReference type="STRING" id="1610489.SAMN06295981_2146"/>
<dbReference type="Gene3D" id="3.30.470.20">
    <property type="entry name" value="ATP-grasp fold, B domain"/>
    <property type="match status" value="1"/>
</dbReference>
<dbReference type="AlphaFoldDB" id="A0A1X7K0W5"/>
<dbReference type="PANTHER" id="PTHR43030:SF1">
    <property type="entry name" value="PHOSPHOENOLPYRUVATE SYNTHASE"/>
    <property type="match status" value="1"/>
</dbReference>
<evidence type="ECO:0000256" key="7">
    <source>
        <dbReference type="ARBA" id="ARBA00022679"/>
    </source>
</evidence>
<keyword evidence="11" id="KW-0067">ATP-binding</keyword>
<evidence type="ECO:0000256" key="11">
    <source>
        <dbReference type="ARBA" id="ARBA00022840"/>
    </source>
</evidence>
<evidence type="ECO:0000256" key="14">
    <source>
        <dbReference type="ARBA" id="ARBA00047700"/>
    </source>
</evidence>
<dbReference type="GO" id="GO:0005524">
    <property type="term" value="F:ATP binding"/>
    <property type="evidence" value="ECO:0007669"/>
    <property type="project" value="UniProtKB-KW"/>
</dbReference>
<dbReference type="InterPro" id="IPR002192">
    <property type="entry name" value="PPDK_AMP/ATP-bd"/>
</dbReference>
<protein>
    <recommendedName>
        <fullName evidence="6">Phosphoenolpyruvate synthase</fullName>
        <ecNumber evidence="5">2.7.9.2</ecNumber>
    </recommendedName>
    <alternativeName>
        <fullName evidence="13">Pyruvate, water dikinase</fullName>
    </alternativeName>
</protein>
<keyword evidence="9" id="KW-0547">Nucleotide-binding</keyword>
<name>A0A1X7K0W5_9CORY</name>